<dbReference type="InterPro" id="IPR018060">
    <property type="entry name" value="HTH_AraC"/>
</dbReference>
<evidence type="ECO:0000256" key="1">
    <source>
        <dbReference type="ARBA" id="ARBA00023015"/>
    </source>
</evidence>
<dbReference type="InterPro" id="IPR046532">
    <property type="entry name" value="DUF6597"/>
</dbReference>
<dbReference type="RefSeq" id="WP_050433799.1">
    <property type="nucleotide sequence ID" value="NZ_CP012159.1"/>
</dbReference>
<dbReference type="Pfam" id="PF12833">
    <property type="entry name" value="HTH_18"/>
    <property type="match status" value="1"/>
</dbReference>
<gene>
    <name evidence="5" type="ORF">CMC5_063490</name>
</gene>
<dbReference type="PANTHER" id="PTHR46796:SF15">
    <property type="entry name" value="BLL1074 PROTEIN"/>
    <property type="match status" value="1"/>
</dbReference>
<dbReference type="GO" id="GO:0003700">
    <property type="term" value="F:DNA-binding transcription factor activity"/>
    <property type="evidence" value="ECO:0007669"/>
    <property type="project" value="InterPro"/>
</dbReference>
<dbReference type="EMBL" id="CP012159">
    <property type="protein sequence ID" value="AKT42126.1"/>
    <property type="molecule type" value="Genomic_DNA"/>
</dbReference>
<evidence type="ECO:0000313" key="5">
    <source>
        <dbReference type="EMBL" id="AKT42126.1"/>
    </source>
</evidence>
<keyword evidence="3" id="KW-0804">Transcription</keyword>
<evidence type="ECO:0000256" key="2">
    <source>
        <dbReference type="ARBA" id="ARBA00023125"/>
    </source>
</evidence>
<sequence length="295" mass="31949">MRSRHTCYTSITPPPPLSHIVASCWAYQGYAPAHAKDRVLPSGTIEIIIPLRRQPLVVHEGDRGSRQLRGAVVTGIQSRFFDIDTAQQRDLLGVHVRAGCASGLLGIPADAIEEDHVELSALWGPAADALVDSLASAASLADAFTLLLEALTLQVRTTGGAARHPAVEGALTRLAEGGCETPVVELAAELGLSHRRFVELFRRDVGTTPKRFARLRRFQAVVRAAQEGPLTRGLPWSSIAQQTGHFDQSHLVHELRAFAGMTPGRLASLRPTHREVPLEERGQILPIPDDVRVPG</sequence>
<dbReference type="STRING" id="52.CMC5_063490"/>
<accession>A0A0K1EMS8</accession>
<dbReference type="PANTHER" id="PTHR46796">
    <property type="entry name" value="HTH-TYPE TRANSCRIPTIONAL ACTIVATOR RHAS-RELATED"/>
    <property type="match status" value="1"/>
</dbReference>
<evidence type="ECO:0000259" key="4">
    <source>
        <dbReference type="PROSITE" id="PS01124"/>
    </source>
</evidence>
<dbReference type="Gene3D" id="1.10.10.60">
    <property type="entry name" value="Homeodomain-like"/>
    <property type="match status" value="1"/>
</dbReference>
<evidence type="ECO:0000313" key="6">
    <source>
        <dbReference type="Proteomes" id="UP000067626"/>
    </source>
</evidence>
<keyword evidence="6" id="KW-1185">Reference proteome</keyword>
<dbReference type="GO" id="GO:0043565">
    <property type="term" value="F:sequence-specific DNA binding"/>
    <property type="evidence" value="ECO:0007669"/>
    <property type="project" value="InterPro"/>
</dbReference>
<dbReference type="Pfam" id="PF20240">
    <property type="entry name" value="DUF6597"/>
    <property type="match status" value="1"/>
</dbReference>
<dbReference type="SMART" id="SM00342">
    <property type="entry name" value="HTH_ARAC"/>
    <property type="match status" value="1"/>
</dbReference>
<organism evidence="5 6">
    <name type="scientific">Chondromyces crocatus</name>
    <dbReference type="NCBI Taxonomy" id="52"/>
    <lineage>
        <taxon>Bacteria</taxon>
        <taxon>Pseudomonadati</taxon>
        <taxon>Myxococcota</taxon>
        <taxon>Polyangia</taxon>
        <taxon>Polyangiales</taxon>
        <taxon>Polyangiaceae</taxon>
        <taxon>Chondromyces</taxon>
    </lineage>
</organism>
<dbReference type="PROSITE" id="PS51257">
    <property type="entry name" value="PROKAR_LIPOPROTEIN"/>
    <property type="match status" value="1"/>
</dbReference>
<keyword evidence="2" id="KW-0238">DNA-binding</keyword>
<dbReference type="KEGG" id="ccro:CMC5_063490"/>
<feature type="domain" description="HTH araC/xylS-type" evidence="4">
    <location>
        <begin position="164"/>
        <end position="269"/>
    </location>
</feature>
<dbReference type="OrthoDB" id="112032at2"/>
<keyword evidence="1" id="KW-0805">Transcription regulation</keyword>
<dbReference type="InterPro" id="IPR050204">
    <property type="entry name" value="AraC_XylS_family_regulators"/>
</dbReference>
<dbReference type="Proteomes" id="UP000067626">
    <property type="component" value="Chromosome"/>
</dbReference>
<proteinExistence type="predicted"/>
<dbReference type="AlphaFoldDB" id="A0A0K1EMS8"/>
<dbReference type="PROSITE" id="PS01124">
    <property type="entry name" value="HTH_ARAC_FAMILY_2"/>
    <property type="match status" value="1"/>
</dbReference>
<evidence type="ECO:0000256" key="3">
    <source>
        <dbReference type="ARBA" id="ARBA00023163"/>
    </source>
</evidence>
<name>A0A0K1EMS8_CHOCO</name>
<protein>
    <recommendedName>
        <fullName evidence="4">HTH araC/xylS-type domain-containing protein</fullName>
    </recommendedName>
</protein>
<reference evidence="5 6" key="1">
    <citation type="submission" date="2015-07" db="EMBL/GenBank/DDBJ databases">
        <title>Genome analysis of myxobacterium Chondromyces crocatus Cm c5 reveals a high potential for natural compound synthesis and the genetic basis for the loss of fruiting body formation.</title>
        <authorList>
            <person name="Zaburannyi N."/>
            <person name="Bunk B."/>
            <person name="Maier J."/>
            <person name="Overmann J."/>
            <person name="Mueller R."/>
        </authorList>
    </citation>
    <scope>NUCLEOTIDE SEQUENCE [LARGE SCALE GENOMIC DNA]</scope>
    <source>
        <strain evidence="5 6">Cm c5</strain>
    </source>
</reference>